<feature type="compositionally biased region" description="Basic residues" evidence="1">
    <location>
        <begin position="77"/>
        <end position="86"/>
    </location>
</feature>
<dbReference type="EMBL" id="ML977504">
    <property type="protein sequence ID" value="KAF2130228.1"/>
    <property type="molecule type" value="Genomic_DNA"/>
</dbReference>
<dbReference type="GeneID" id="54403016"/>
<protein>
    <submittedName>
        <fullName evidence="2">Uncharacterized protein</fullName>
    </submittedName>
</protein>
<dbReference type="RefSeq" id="XP_033524615.1">
    <property type="nucleotide sequence ID" value="XM_033662584.1"/>
</dbReference>
<feature type="region of interest" description="Disordered" evidence="1">
    <location>
        <begin position="1"/>
        <end position="31"/>
    </location>
</feature>
<evidence type="ECO:0000256" key="1">
    <source>
        <dbReference type="SAM" id="MobiDB-lite"/>
    </source>
</evidence>
<keyword evidence="3" id="KW-1185">Reference proteome</keyword>
<feature type="region of interest" description="Disordered" evidence="1">
    <location>
        <begin position="43"/>
        <end position="98"/>
    </location>
</feature>
<sequence>MSFQHTLVSTKKQRACGGPSHGPPLVPCTRTRPMAVHQSPLLARSGSAPASMAKATPPAEDAGGDTGRDECGPPSHRAVRVTRSKTLRLENPTMPSTK</sequence>
<dbReference type="Proteomes" id="UP000799771">
    <property type="component" value="Unassembled WGS sequence"/>
</dbReference>
<reference evidence="2" key="1">
    <citation type="journal article" date="2020" name="Stud. Mycol.">
        <title>101 Dothideomycetes genomes: a test case for predicting lifestyles and emergence of pathogens.</title>
        <authorList>
            <person name="Haridas S."/>
            <person name="Albert R."/>
            <person name="Binder M."/>
            <person name="Bloem J."/>
            <person name="Labutti K."/>
            <person name="Salamov A."/>
            <person name="Andreopoulos B."/>
            <person name="Baker S."/>
            <person name="Barry K."/>
            <person name="Bills G."/>
            <person name="Bluhm B."/>
            <person name="Cannon C."/>
            <person name="Castanera R."/>
            <person name="Culley D."/>
            <person name="Daum C."/>
            <person name="Ezra D."/>
            <person name="Gonzalez J."/>
            <person name="Henrissat B."/>
            <person name="Kuo A."/>
            <person name="Liang C."/>
            <person name="Lipzen A."/>
            <person name="Lutzoni F."/>
            <person name="Magnuson J."/>
            <person name="Mondo S."/>
            <person name="Nolan M."/>
            <person name="Ohm R."/>
            <person name="Pangilinan J."/>
            <person name="Park H.-J."/>
            <person name="Ramirez L."/>
            <person name="Alfaro M."/>
            <person name="Sun H."/>
            <person name="Tritt A."/>
            <person name="Yoshinaga Y."/>
            <person name="Zwiers L.-H."/>
            <person name="Turgeon B."/>
            <person name="Goodwin S."/>
            <person name="Spatafora J."/>
            <person name="Crous P."/>
            <person name="Grigoriev I."/>
        </authorList>
    </citation>
    <scope>NUCLEOTIDE SEQUENCE</scope>
    <source>
        <strain evidence="2">CBS 119687</strain>
    </source>
</reference>
<evidence type="ECO:0000313" key="3">
    <source>
        <dbReference type="Proteomes" id="UP000799771"/>
    </source>
</evidence>
<dbReference type="AlphaFoldDB" id="A0A6A6AGQ1"/>
<gene>
    <name evidence="2" type="ORF">P153DRAFT_214065</name>
</gene>
<evidence type="ECO:0000313" key="2">
    <source>
        <dbReference type="EMBL" id="KAF2130228.1"/>
    </source>
</evidence>
<organism evidence="2 3">
    <name type="scientific">Dothidotthia symphoricarpi CBS 119687</name>
    <dbReference type="NCBI Taxonomy" id="1392245"/>
    <lineage>
        <taxon>Eukaryota</taxon>
        <taxon>Fungi</taxon>
        <taxon>Dikarya</taxon>
        <taxon>Ascomycota</taxon>
        <taxon>Pezizomycotina</taxon>
        <taxon>Dothideomycetes</taxon>
        <taxon>Pleosporomycetidae</taxon>
        <taxon>Pleosporales</taxon>
        <taxon>Dothidotthiaceae</taxon>
        <taxon>Dothidotthia</taxon>
    </lineage>
</organism>
<feature type="compositionally biased region" description="Polar residues" evidence="1">
    <location>
        <begin position="1"/>
        <end position="10"/>
    </location>
</feature>
<name>A0A6A6AGQ1_9PLEO</name>
<proteinExistence type="predicted"/>
<accession>A0A6A6AGQ1</accession>